<protein>
    <recommendedName>
        <fullName evidence="11">Probable nicotinate-nucleotide adenylyltransferase</fullName>
        <ecNumber evidence="11">2.7.7.18</ecNumber>
    </recommendedName>
    <alternativeName>
        <fullName evidence="11">Deamido-NAD(+) diphosphorylase</fullName>
    </alternativeName>
    <alternativeName>
        <fullName evidence="11">Deamido-NAD(+) pyrophosphorylase</fullName>
    </alternativeName>
    <alternativeName>
        <fullName evidence="11">Nicotinate mononucleotide adenylyltransferase</fullName>
        <shortName evidence="11">NaMN adenylyltransferase</shortName>
    </alternativeName>
</protein>
<proteinExistence type="inferred from homology"/>
<accession>A0ABT8L7H5</accession>
<comment type="pathway">
    <text evidence="2 11">Cofactor biosynthesis; NAD(+) biosynthesis; deamido-NAD(+) from nicotinate D-ribonucleotide: step 1/1.</text>
</comment>
<gene>
    <name evidence="11 13" type="primary">nadD</name>
    <name evidence="13" type="ORF">QQ020_09980</name>
</gene>
<feature type="domain" description="Cytidyltransferase-like" evidence="12">
    <location>
        <begin position="5"/>
        <end position="163"/>
    </location>
</feature>
<dbReference type="NCBIfam" id="NF000840">
    <property type="entry name" value="PRK00071.1-3"/>
    <property type="match status" value="1"/>
</dbReference>
<dbReference type="EC" id="2.7.7.18" evidence="11"/>
<evidence type="ECO:0000259" key="12">
    <source>
        <dbReference type="Pfam" id="PF01467"/>
    </source>
</evidence>
<dbReference type="SUPFAM" id="SSF52374">
    <property type="entry name" value="Nucleotidylyl transferase"/>
    <property type="match status" value="1"/>
</dbReference>
<dbReference type="InterPro" id="IPR005248">
    <property type="entry name" value="NadD/NMNAT"/>
</dbReference>
<evidence type="ECO:0000256" key="8">
    <source>
        <dbReference type="ARBA" id="ARBA00022840"/>
    </source>
</evidence>
<dbReference type="PANTHER" id="PTHR39321">
    <property type="entry name" value="NICOTINATE-NUCLEOTIDE ADENYLYLTRANSFERASE-RELATED"/>
    <property type="match status" value="1"/>
</dbReference>
<evidence type="ECO:0000256" key="5">
    <source>
        <dbReference type="ARBA" id="ARBA00022679"/>
    </source>
</evidence>
<comment type="function">
    <text evidence="1 11">Catalyzes the reversible adenylation of nicotinate mononucleotide (NaMN) to nicotinic acid adenine dinucleotide (NaAD).</text>
</comment>
<evidence type="ECO:0000256" key="11">
    <source>
        <dbReference type="HAMAP-Rule" id="MF_00244"/>
    </source>
</evidence>
<dbReference type="NCBIfam" id="TIGR00482">
    <property type="entry name" value="nicotinate (nicotinamide) nucleotide adenylyltransferase"/>
    <property type="match status" value="1"/>
</dbReference>
<keyword evidence="8 11" id="KW-0067">ATP-binding</keyword>
<dbReference type="NCBIfam" id="TIGR00125">
    <property type="entry name" value="cyt_tran_rel"/>
    <property type="match status" value="1"/>
</dbReference>
<reference evidence="13" key="1">
    <citation type="submission" date="2023-06" db="EMBL/GenBank/DDBJ databases">
        <title>Genomic of Agaribacillus aureum.</title>
        <authorList>
            <person name="Wang G."/>
        </authorList>
    </citation>
    <scope>NUCLEOTIDE SEQUENCE</scope>
    <source>
        <strain evidence="13">BMA12</strain>
    </source>
</reference>
<comment type="caution">
    <text evidence="13">The sequence shown here is derived from an EMBL/GenBank/DDBJ whole genome shotgun (WGS) entry which is preliminary data.</text>
</comment>
<keyword evidence="9 11" id="KW-0520">NAD</keyword>
<name>A0ABT8L7H5_9BACT</name>
<comment type="similarity">
    <text evidence="3 11">Belongs to the NadD family.</text>
</comment>
<comment type="catalytic activity">
    <reaction evidence="10 11">
        <text>nicotinate beta-D-ribonucleotide + ATP + H(+) = deamido-NAD(+) + diphosphate</text>
        <dbReference type="Rhea" id="RHEA:22860"/>
        <dbReference type="ChEBI" id="CHEBI:15378"/>
        <dbReference type="ChEBI" id="CHEBI:30616"/>
        <dbReference type="ChEBI" id="CHEBI:33019"/>
        <dbReference type="ChEBI" id="CHEBI:57502"/>
        <dbReference type="ChEBI" id="CHEBI:58437"/>
        <dbReference type="EC" id="2.7.7.18"/>
    </reaction>
</comment>
<dbReference type="CDD" id="cd02165">
    <property type="entry name" value="NMNAT"/>
    <property type="match status" value="1"/>
</dbReference>
<sequence>MKIGLFFGSFNPIHTGHMIIANIMAEHTDLQEVWFVVSPQNPLKSSKSLIHEHDRYAMVEQAVNDNYHLRVTDIEFRMPRPSYTIDTLAYLTDKYPDHDFKLIIGEDNLKTFPKWKNHQVILNEYGLYVYPRPGSAISEIREHPNVQLVPAPLLDISATFIRKCLKENKSIKYMVPEPVEIFIKSHKLFV</sequence>
<dbReference type="EMBL" id="JAUJEB010000001">
    <property type="protein sequence ID" value="MDN5212376.1"/>
    <property type="molecule type" value="Genomic_DNA"/>
</dbReference>
<dbReference type="Proteomes" id="UP001172083">
    <property type="component" value="Unassembled WGS sequence"/>
</dbReference>
<dbReference type="HAMAP" id="MF_00244">
    <property type="entry name" value="NaMN_adenylyltr"/>
    <property type="match status" value="1"/>
</dbReference>
<dbReference type="InterPro" id="IPR014729">
    <property type="entry name" value="Rossmann-like_a/b/a_fold"/>
</dbReference>
<evidence type="ECO:0000256" key="9">
    <source>
        <dbReference type="ARBA" id="ARBA00023027"/>
    </source>
</evidence>
<evidence type="ECO:0000256" key="1">
    <source>
        <dbReference type="ARBA" id="ARBA00002324"/>
    </source>
</evidence>
<evidence type="ECO:0000256" key="4">
    <source>
        <dbReference type="ARBA" id="ARBA00022642"/>
    </source>
</evidence>
<evidence type="ECO:0000256" key="2">
    <source>
        <dbReference type="ARBA" id="ARBA00005019"/>
    </source>
</evidence>
<dbReference type="Pfam" id="PF01467">
    <property type="entry name" value="CTP_transf_like"/>
    <property type="match status" value="1"/>
</dbReference>
<keyword evidence="14" id="KW-1185">Reference proteome</keyword>
<evidence type="ECO:0000256" key="7">
    <source>
        <dbReference type="ARBA" id="ARBA00022741"/>
    </source>
</evidence>
<keyword evidence="6 11" id="KW-0548">Nucleotidyltransferase</keyword>
<organism evidence="13 14">
    <name type="scientific">Agaribacillus aureus</name>
    <dbReference type="NCBI Taxonomy" id="3051825"/>
    <lineage>
        <taxon>Bacteria</taxon>
        <taxon>Pseudomonadati</taxon>
        <taxon>Bacteroidota</taxon>
        <taxon>Cytophagia</taxon>
        <taxon>Cytophagales</taxon>
        <taxon>Splendidivirgaceae</taxon>
        <taxon>Agaribacillus</taxon>
    </lineage>
</organism>
<dbReference type="GO" id="GO:0016779">
    <property type="term" value="F:nucleotidyltransferase activity"/>
    <property type="evidence" value="ECO:0007669"/>
    <property type="project" value="UniProtKB-KW"/>
</dbReference>
<dbReference type="PANTHER" id="PTHR39321:SF3">
    <property type="entry name" value="PHOSPHOPANTETHEINE ADENYLYLTRANSFERASE"/>
    <property type="match status" value="1"/>
</dbReference>
<evidence type="ECO:0000256" key="6">
    <source>
        <dbReference type="ARBA" id="ARBA00022695"/>
    </source>
</evidence>
<dbReference type="Gene3D" id="3.40.50.620">
    <property type="entry name" value="HUPs"/>
    <property type="match status" value="1"/>
</dbReference>
<evidence type="ECO:0000313" key="13">
    <source>
        <dbReference type="EMBL" id="MDN5212376.1"/>
    </source>
</evidence>
<keyword evidence="4 11" id="KW-0662">Pyridine nucleotide biosynthesis</keyword>
<keyword evidence="5 11" id="KW-0808">Transferase</keyword>
<evidence type="ECO:0000313" key="14">
    <source>
        <dbReference type="Proteomes" id="UP001172083"/>
    </source>
</evidence>
<dbReference type="InterPro" id="IPR004821">
    <property type="entry name" value="Cyt_trans-like"/>
</dbReference>
<evidence type="ECO:0000256" key="3">
    <source>
        <dbReference type="ARBA" id="ARBA00009014"/>
    </source>
</evidence>
<keyword evidence="7 11" id="KW-0547">Nucleotide-binding</keyword>
<evidence type="ECO:0000256" key="10">
    <source>
        <dbReference type="ARBA" id="ARBA00048721"/>
    </source>
</evidence>
<dbReference type="RefSeq" id="WP_346757693.1">
    <property type="nucleotide sequence ID" value="NZ_JAUJEB010000001.1"/>
</dbReference>